<evidence type="ECO:0000313" key="2">
    <source>
        <dbReference type="EMBL" id="AGG31814.1"/>
    </source>
</evidence>
<dbReference type="InterPro" id="IPR012340">
    <property type="entry name" value="NA-bd_OB-fold"/>
</dbReference>
<reference evidence="2 3" key="1">
    <citation type="journal article" date="2012" name="BMC Genomics">
        <title>Whole-genome sequencing and identification of Morganella morganii KT pathogenicity-related genes.</title>
        <authorList>
            <person name="Chen Y.T."/>
            <person name="Peng H.L."/>
            <person name="Shia W.C."/>
            <person name="Hsu F.R."/>
            <person name="Ken C.F."/>
            <person name="Tsao Y.M."/>
            <person name="Chen C.H."/>
            <person name="Liu C.E."/>
            <person name="Hsieh M.F."/>
            <person name="Chen H.C."/>
            <person name="Tang C.Y."/>
            <person name="Ku T.H."/>
        </authorList>
    </citation>
    <scope>NUCLEOTIDE SEQUENCE [LARGE SCALE GENOMIC DNA]</scope>
    <source>
        <strain evidence="2 3">KT</strain>
    </source>
</reference>
<proteinExistence type="predicted"/>
<protein>
    <submittedName>
        <fullName evidence="2">Putative cold-shock protein</fullName>
    </submittedName>
</protein>
<dbReference type="HOGENOM" id="CLU_139048_0_0_6"/>
<dbReference type="Pfam" id="PF00313">
    <property type="entry name" value="CSD"/>
    <property type="match status" value="1"/>
</dbReference>
<dbReference type="Gene3D" id="2.40.50.140">
    <property type="entry name" value="Nucleic acid-binding proteins"/>
    <property type="match status" value="1"/>
</dbReference>
<evidence type="ECO:0000313" key="3">
    <source>
        <dbReference type="Proteomes" id="UP000011834"/>
    </source>
</evidence>
<dbReference type="PROSITE" id="PS51857">
    <property type="entry name" value="CSD_2"/>
    <property type="match status" value="1"/>
</dbReference>
<sequence length="195" mass="21552">MPEDYAGSQPKAWSARALSFILRAVMTQQQMIKQVVTAMNGTITTWFEDKGFGFIKDENGDNRYFHVVKVANPDLIKKNAAVTFEPGTNNKGLSAYAVKVVPESKYVFIAGERIKLTAIKSFVVYSEEEAADTGIDKENAVLSVGVLMNNIKPKSAGPAEMRTLRKLAITTQHGTTLIFSEDEIDIDETVKMLKV</sequence>
<name>J7TBK2_MORMO</name>
<dbReference type="KEGG" id="mmk:MU9_2769"/>
<dbReference type="EMBL" id="CP004345">
    <property type="protein sequence ID" value="AGG31814.1"/>
    <property type="molecule type" value="Genomic_DNA"/>
</dbReference>
<gene>
    <name evidence="2" type="ORF">MU9_2769</name>
</gene>
<dbReference type="AlphaFoldDB" id="J7TBK2"/>
<dbReference type="eggNOG" id="COG1278">
    <property type="taxonomic scope" value="Bacteria"/>
</dbReference>
<dbReference type="InterPro" id="IPR002059">
    <property type="entry name" value="CSP_DNA-bd"/>
</dbReference>
<evidence type="ECO:0000259" key="1">
    <source>
        <dbReference type="PROSITE" id="PS51857"/>
    </source>
</evidence>
<accession>J7TBK2</accession>
<dbReference type="CDD" id="cd04458">
    <property type="entry name" value="CSP_CDS"/>
    <property type="match status" value="1"/>
</dbReference>
<organism evidence="2 3">
    <name type="scientific">Morganella morganii subsp. morganii KT</name>
    <dbReference type="NCBI Taxonomy" id="1124991"/>
    <lineage>
        <taxon>Bacteria</taxon>
        <taxon>Pseudomonadati</taxon>
        <taxon>Pseudomonadota</taxon>
        <taxon>Gammaproteobacteria</taxon>
        <taxon>Enterobacterales</taxon>
        <taxon>Morganellaceae</taxon>
        <taxon>Morganella</taxon>
    </lineage>
</organism>
<dbReference type="Proteomes" id="UP000011834">
    <property type="component" value="Chromosome"/>
</dbReference>
<dbReference type="SUPFAM" id="SSF50249">
    <property type="entry name" value="Nucleic acid-binding proteins"/>
    <property type="match status" value="1"/>
</dbReference>
<keyword evidence="3" id="KW-1185">Reference proteome</keyword>
<feature type="domain" description="CSD" evidence="1">
    <location>
        <begin position="38"/>
        <end position="100"/>
    </location>
</feature>
<dbReference type="GO" id="GO:0003676">
    <property type="term" value="F:nucleic acid binding"/>
    <property type="evidence" value="ECO:0007669"/>
    <property type="project" value="InterPro"/>
</dbReference>